<dbReference type="Pfam" id="PF08240">
    <property type="entry name" value="ADH_N"/>
    <property type="match status" value="1"/>
</dbReference>
<name>A0A5C4YA98_9DEIO</name>
<evidence type="ECO:0000256" key="2">
    <source>
        <dbReference type="SAM" id="Phobius"/>
    </source>
</evidence>
<dbReference type="SUPFAM" id="SSF50129">
    <property type="entry name" value="GroES-like"/>
    <property type="match status" value="1"/>
</dbReference>
<keyword evidence="1" id="KW-0521">NADP</keyword>
<evidence type="ECO:0000313" key="5">
    <source>
        <dbReference type="EMBL" id="TNM72366.1"/>
    </source>
</evidence>
<keyword evidence="7" id="KW-1185">Reference proteome</keyword>
<protein>
    <submittedName>
        <fullName evidence="5">NADP-dependent oxidoreductase</fullName>
    </submittedName>
    <submittedName>
        <fullName evidence="4">NADPH:quinone reductase-like Zn-dependent oxidoreductase</fullName>
    </submittedName>
</protein>
<dbReference type="InterPro" id="IPR036291">
    <property type="entry name" value="NAD(P)-bd_dom_sf"/>
</dbReference>
<dbReference type="PANTHER" id="PTHR44154:SF1">
    <property type="entry name" value="QUINONE OXIDOREDUCTASE"/>
    <property type="match status" value="1"/>
</dbReference>
<dbReference type="InterPro" id="IPR013154">
    <property type="entry name" value="ADH-like_N"/>
</dbReference>
<dbReference type="EMBL" id="VDMO01000003">
    <property type="protein sequence ID" value="TNM72366.1"/>
    <property type="molecule type" value="Genomic_DNA"/>
</dbReference>
<evidence type="ECO:0000256" key="1">
    <source>
        <dbReference type="ARBA" id="ARBA00022857"/>
    </source>
</evidence>
<reference evidence="4 7" key="2">
    <citation type="submission" date="2020-08" db="EMBL/GenBank/DDBJ databases">
        <title>Genomic Encyclopedia of Type Strains, Phase IV (KMG-IV): sequencing the most valuable type-strain genomes for metagenomic binning, comparative biology and taxonomic classification.</title>
        <authorList>
            <person name="Goeker M."/>
        </authorList>
    </citation>
    <scope>NUCLEOTIDE SEQUENCE [LARGE SCALE GENOMIC DNA]</scope>
    <source>
        <strain evidence="4 7">DSM 12027</strain>
    </source>
</reference>
<evidence type="ECO:0000313" key="6">
    <source>
        <dbReference type="Proteomes" id="UP000313988"/>
    </source>
</evidence>
<dbReference type="InterPro" id="IPR020843">
    <property type="entry name" value="ER"/>
</dbReference>
<dbReference type="PANTHER" id="PTHR44154">
    <property type="entry name" value="QUINONE OXIDOREDUCTASE"/>
    <property type="match status" value="1"/>
</dbReference>
<dbReference type="EMBL" id="JACHEW010000004">
    <property type="protein sequence ID" value="MBB6015940.1"/>
    <property type="molecule type" value="Genomic_DNA"/>
</dbReference>
<feature type="domain" description="Enoyl reductase (ER)" evidence="3">
    <location>
        <begin position="12"/>
        <end position="306"/>
    </location>
</feature>
<keyword evidence="2" id="KW-1133">Transmembrane helix</keyword>
<dbReference type="Pfam" id="PF13602">
    <property type="entry name" value="ADH_zinc_N_2"/>
    <property type="match status" value="1"/>
</dbReference>
<dbReference type="Gene3D" id="3.40.50.720">
    <property type="entry name" value="NAD(P)-binding Rossmann-like Domain"/>
    <property type="match status" value="1"/>
</dbReference>
<gene>
    <name evidence="5" type="ORF">FHR04_03470</name>
    <name evidence="4" type="ORF">HNQ04_001172</name>
</gene>
<keyword evidence="2" id="KW-0472">Membrane</keyword>
<evidence type="ECO:0000313" key="4">
    <source>
        <dbReference type="EMBL" id="MBB6015940.1"/>
    </source>
</evidence>
<dbReference type="SMART" id="SM00829">
    <property type="entry name" value="PKS_ER"/>
    <property type="match status" value="1"/>
</dbReference>
<dbReference type="SUPFAM" id="SSF51735">
    <property type="entry name" value="NAD(P)-binding Rossmann-fold domains"/>
    <property type="match status" value="1"/>
</dbReference>
<feature type="transmembrane region" description="Helical" evidence="2">
    <location>
        <begin position="144"/>
        <end position="163"/>
    </location>
</feature>
<keyword evidence="2" id="KW-0812">Transmembrane</keyword>
<dbReference type="InterPro" id="IPR051603">
    <property type="entry name" value="Zinc-ADH_QOR/CCCR"/>
</dbReference>
<dbReference type="OrthoDB" id="9805883at2"/>
<accession>A0A5C4YA98</accession>
<organism evidence="5 6">
    <name type="scientific">Deinococcus radiopugnans ATCC 19172</name>
    <dbReference type="NCBI Taxonomy" id="585398"/>
    <lineage>
        <taxon>Bacteria</taxon>
        <taxon>Thermotogati</taxon>
        <taxon>Deinococcota</taxon>
        <taxon>Deinococci</taxon>
        <taxon>Deinococcales</taxon>
        <taxon>Deinococcaceae</taxon>
        <taxon>Deinococcus</taxon>
    </lineage>
</organism>
<reference evidence="5 6" key="1">
    <citation type="submission" date="2019-06" db="EMBL/GenBank/DDBJ databases">
        <title>Genome sequence of Deinococcus radiopugnans ATCC 19172.</title>
        <authorList>
            <person name="Maclea K.S."/>
            <person name="Maynard C.R."/>
        </authorList>
    </citation>
    <scope>NUCLEOTIDE SEQUENCE [LARGE SCALE GENOMIC DNA]</scope>
    <source>
        <strain evidence="5 6">ATCC 19172</strain>
    </source>
</reference>
<dbReference type="Gene3D" id="3.90.180.10">
    <property type="entry name" value="Medium-chain alcohol dehydrogenases, catalytic domain"/>
    <property type="match status" value="1"/>
</dbReference>
<dbReference type="Proteomes" id="UP000313988">
    <property type="component" value="Unassembled WGS sequence"/>
</dbReference>
<dbReference type="RefSeq" id="WP_139400846.1">
    <property type="nucleotide sequence ID" value="NZ_JACHEW010000004.1"/>
</dbReference>
<evidence type="ECO:0000259" key="3">
    <source>
        <dbReference type="SMART" id="SM00829"/>
    </source>
</evidence>
<dbReference type="Proteomes" id="UP000629870">
    <property type="component" value="Unassembled WGS sequence"/>
</dbReference>
<comment type="caution">
    <text evidence="5">The sequence shown here is derived from an EMBL/GenBank/DDBJ whole genome shotgun (WGS) entry which is preliminary data.</text>
</comment>
<dbReference type="AlphaFoldDB" id="A0A5C4YA98"/>
<dbReference type="GO" id="GO:0016491">
    <property type="term" value="F:oxidoreductase activity"/>
    <property type="evidence" value="ECO:0007669"/>
    <property type="project" value="InterPro"/>
</dbReference>
<sequence length="309" mass="31698">MTMMKAYARTAADSGEVRLLDVPLPNIGRDEVRVQVHAFGVGIHDRSFIPRGVAFPYPIGTEGAGTVAELGPQVTGVAVGDRVMFTTSLQPQGGAWAEYAAVRSDALVPLPAGLTFAQGAALPVAGKAALESLNALGLRRGQTLFVAGASGAIGSLVIGLAAAQGVRVAGSASAGNHAYMRGLGLELAVDYHEAEWPQQVRAWAGGGLDAALAIQPGTGSDSLKTVRDGGRVVTVSGDSAQVTPERGSTVQQIGHSPATQAKFAELVNSIASGDIGLVIENEYPFAEALAALKKTETRHARGKSVVVLD</sequence>
<dbReference type="CDD" id="cd05289">
    <property type="entry name" value="MDR_like_2"/>
    <property type="match status" value="1"/>
</dbReference>
<proteinExistence type="predicted"/>
<evidence type="ECO:0000313" key="7">
    <source>
        <dbReference type="Proteomes" id="UP000629870"/>
    </source>
</evidence>
<dbReference type="InterPro" id="IPR011032">
    <property type="entry name" value="GroES-like_sf"/>
</dbReference>